<dbReference type="SUPFAM" id="SSF57184">
    <property type="entry name" value="Growth factor receptor domain"/>
    <property type="match status" value="1"/>
</dbReference>
<evidence type="ECO:0000256" key="2">
    <source>
        <dbReference type="ARBA" id="ARBA00023157"/>
    </source>
</evidence>
<dbReference type="GO" id="GO:0048513">
    <property type="term" value="P:animal organ development"/>
    <property type="evidence" value="ECO:0007669"/>
    <property type="project" value="UniProtKB-ARBA"/>
</dbReference>
<keyword evidence="6" id="KW-1185">Reference proteome</keyword>
<protein>
    <recommendedName>
        <fullName evidence="4">EGF-like domain-containing protein</fullName>
    </recommendedName>
</protein>
<dbReference type="GO" id="GO:0005509">
    <property type="term" value="F:calcium ion binding"/>
    <property type="evidence" value="ECO:0007669"/>
    <property type="project" value="InterPro"/>
</dbReference>
<comment type="caution">
    <text evidence="5">The sequence shown here is derived from an EMBL/GenBank/DDBJ whole genome shotgun (WGS) entry which is preliminary data.</text>
</comment>
<evidence type="ECO:0000259" key="4">
    <source>
        <dbReference type="PROSITE" id="PS50026"/>
    </source>
</evidence>
<feature type="domain" description="EGF-like" evidence="4">
    <location>
        <begin position="75"/>
        <end position="117"/>
    </location>
</feature>
<organism evidence="5 6">
    <name type="scientific">Gryllus longicercus</name>
    <dbReference type="NCBI Taxonomy" id="2509291"/>
    <lineage>
        <taxon>Eukaryota</taxon>
        <taxon>Metazoa</taxon>
        <taxon>Ecdysozoa</taxon>
        <taxon>Arthropoda</taxon>
        <taxon>Hexapoda</taxon>
        <taxon>Insecta</taxon>
        <taxon>Pterygota</taxon>
        <taxon>Neoptera</taxon>
        <taxon>Polyneoptera</taxon>
        <taxon>Orthoptera</taxon>
        <taxon>Ensifera</taxon>
        <taxon>Gryllidea</taxon>
        <taxon>Grylloidea</taxon>
        <taxon>Gryllidae</taxon>
        <taxon>Gryllinae</taxon>
        <taxon>Gryllus</taxon>
    </lineage>
</organism>
<proteinExistence type="predicted"/>
<dbReference type="InterPro" id="IPR009030">
    <property type="entry name" value="Growth_fac_rcpt_cys_sf"/>
</dbReference>
<dbReference type="InterPro" id="IPR018097">
    <property type="entry name" value="EGF_Ca-bd_CS"/>
</dbReference>
<gene>
    <name evidence="5" type="ORF">R5R35_007115</name>
</gene>
<evidence type="ECO:0000313" key="6">
    <source>
        <dbReference type="Proteomes" id="UP001378592"/>
    </source>
</evidence>
<dbReference type="InterPro" id="IPR000742">
    <property type="entry name" value="EGF"/>
</dbReference>
<dbReference type="InterPro" id="IPR049883">
    <property type="entry name" value="NOTCH1_EGF-like"/>
</dbReference>
<dbReference type="SMART" id="SM00261">
    <property type="entry name" value="FU"/>
    <property type="match status" value="2"/>
</dbReference>
<dbReference type="PROSITE" id="PS00022">
    <property type="entry name" value="EGF_1"/>
    <property type="match status" value="1"/>
</dbReference>
<dbReference type="InterPro" id="IPR002049">
    <property type="entry name" value="LE_dom"/>
</dbReference>
<dbReference type="Gene3D" id="2.10.220.10">
    <property type="entry name" value="Hormone Receptor, Insulin-like Growth Factor Receptor 1, Chain A, domain 2"/>
    <property type="match status" value="1"/>
</dbReference>
<evidence type="ECO:0000313" key="5">
    <source>
        <dbReference type="EMBL" id="KAK7866284.1"/>
    </source>
</evidence>
<evidence type="ECO:0000256" key="3">
    <source>
        <dbReference type="PROSITE-ProRule" id="PRU00076"/>
    </source>
</evidence>
<keyword evidence="2 3" id="KW-1015">Disulfide bond</keyword>
<feature type="disulfide bond" evidence="3">
    <location>
        <begin position="107"/>
        <end position="116"/>
    </location>
</feature>
<dbReference type="Proteomes" id="UP001378592">
    <property type="component" value="Unassembled WGS sequence"/>
</dbReference>
<dbReference type="PROSITE" id="PS01248">
    <property type="entry name" value="EGF_LAM_1"/>
    <property type="match status" value="1"/>
</dbReference>
<dbReference type="GO" id="GO:0048731">
    <property type="term" value="P:system development"/>
    <property type="evidence" value="ECO:0007669"/>
    <property type="project" value="UniProtKB-ARBA"/>
</dbReference>
<keyword evidence="1 3" id="KW-0245">EGF-like domain</keyword>
<dbReference type="PROSITE" id="PS01187">
    <property type="entry name" value="EGF_CA"/>
    <property type="match status" value="1"/>
</dbReference>
<dbReference type="EMBL" id="JAZDUA010000150">
    <property type="protein sequence ID" value="KAK7866284.1"/>
    <property type="molecule type" value="Genomic_DNA"/>
</dbReference>
<comment type="caution">
    <text evidence="3">Lacks conserved residue(s) required for the propagation of feature annotation.</text>
</comment>
<accession>A0AAN9VJT1</accession>
<evidence type="ECO:0000256" key="1">
    <source>
        <dbReference type="ARBA" id="ARBA00022536"/>
    </source>
</evidence>
<dbReference type="AlphaFoldDB" id="A0AAN9VJT1"/>
<sequence length="306" mass="33429">MTEGTESANGLASVQEYLCTDVDWGKEHCQALATEMTAALEDWWLHKQNTHPDLYHWLCISTRQVCCPDEHFGSNCNPCPGYPSRICNGNGKCRGAGTRKGNGSCICDAGYDGDLCDKCGKYFYESYRDEDKLLCSPCHESCQGTCSQAGPKGCVACKSGWQMDTEKGCLDIDECYTGKNPCKRNEFCVNNDGSYVCLKCDRSCGGCTGDGPDMCTKCARGYTLKDGMCVDEQQMGRDWHVNLTRYLTYAGLCVATCIVFQKNMVLAGLIGLSVGIYISVAEYYLGSPSSTNEVDVAKMLGLQAGR</sequence>
<name>A0AAN9VJT1_9ORTH</name>
<dbReference type="InterPro" id="IPR006212">
    <property type="entry name" value="Furin_repeat"/>
</dbReference>
<reference evidence="5 6" key="1">
    <citation type="submission" date="2024-03" db="EMBL/GenBank/DDBJ databases">
        <title>The genome assembly and annotation of the cricket Gryllus longicercus Weissman &amp; Gray.</title>
        <authorList>
            <person name="Szrajer S."/>
            <person name="Gray D."/>
            <person name="Ylla G."/>
        </authorList>
    </citation>
    <scope>NUCLEOTIDE SEQUENCE [LARGE SCALE GENOMIC DNA]</scope>
    <source>
        <strain evidence="5">DAG 2021-001</strain>
        <tissue evidence="5">Whole body minus gut</tissue>
    </source>
</reference>
<dbReference type="PROSITE" id="PS50026">
    <property type="entry name" value="EGF_3"/>
    <property type="match status" value="1"/>
</dbReference>
<dbReference type="CDD" id="cd00064">
    <property type="entry name" value="FU"/>
    <property type="match status" value="1"/>
</dbReference>
<dbReference type="Pfam" id="PF07645">
    <property type="entry name" value="EGF_CA"/>
    <property type="match status" value="1"/>
</dbReference>